<feature type="compositionally biased region" description="Polar residues" evidence="2">
    <location>
        <begin position="333"/>
        <end position="353"/>
    </location>
</feature>
<sequence>MSGHESNSLDSQEREFSLSNDNLIYLETTVCTGLTAMSTVRQYITLPRAYDLSPKATAYPLKTISSSNNGGNAQKPQFKVVLTSRKASPSPKSKGAPYTIPSSEQFASELLQKIAKNPKTVNIQVPPNSRSNAKLDQFLQTEQILTFVQECTEQLIVSNITKKLRSRARFHRVQTLKTSTTISPEVYAKMENNEVVKKCKEFETIIQRQKTEIDDLRSRLFERKKLEEIWKETLTTMLAEYRIRCENYQTSTENLEEKLNVTAAKLKIITATSPSSGTLSSSLISPRGKFAKTLQRLAGNASESSSCPLRKLKVKTEIGMADGEPCAKRGRISSDSQKMRTYSSEDGSETSENSECRMSPDSGWNSGDSSDASMNSPPVSSSIEDFELDSGSIFTDVDRFVDIFSEIRDLEPTSIFSSDISDISSPWEGSLASISNSNLLHGSF</sequence>
<feature type="compositionally biased region" description="Polar residues" evidence="2">
    <location>
        <begin position="362"/>
        <end position="382"/>
    </location>
</feature>
<gene>
    <name evidence="3" type="ORF">GSOID_T00019855001</name>
</gene>
<dbReference type="AlphaFoldDB" id="E4YV09"/>
<dbReference type="Proteomes" id="UP000011014">
    <property type="component" value="Unassembled WGS sequence"/>
</dbReference>
<keyword evidence="1" id="KW-0175">Coiled coil</keyword>
<evidence type="ECO:0000256" key="1">
    <source>
        <dbReference type="SAM" id="Coils"/>
    </source>
</evidence>
<accession>E4YV09</accession>
<proteinExistence type="predicted"/>
<evidence type="ECO:0000256" key="2">
    <source>
        <dbReference type="SAM" id="MobiDB-lite"/>
    </source>
</evidence>
<name>E4YV09_OIKDI</name>
<dbReference type="EMBL" id="FN655489">
    <property type="protein sequence ID" value="CBY39298.1"/>
    <property type="molecule type" value="Genomic_DNA"/>
</dbReference>
<protein>
    <submittedName>
        <fullName evidence="3">Uncharacterized protein</fullName>
    </submittedName>
</protein>
<organism evidence="3">
    <name type="scientific">Oikopleura dioica</name>
    <name type="common">Tunicate</name>
    <dbReference type="NCBI Taxonomy" id="34765"/>
    <lineage>
        <taxon>Eukaryota</taxon>
        <taxon>Metazoa</taxon>
        <taxon>Chordata</taxon>
        <taxon>Tunicata</taxon>
        <taxon>Appendicularia</taxon>
        <taxon>Copelata</taxon>
        <taxon>Oikopleuridae</taxon>
        <taxon>Oikopleura</taxon>
    </lineage>
</organism>
<evidence type="ECO:0000313" key="3">
    <source>
        <dbReference type="EMBL" id="CBY39298.1"/>
    </source>
</evidence>
<reference evidence="3" key="1">
    <citation type="journal article" date="2010" name="Science">
        <title>Plasticity of animal genome architecture unmasked by rapid evolution of a pelagic tunicate.</title>
        <authorList>
            <person name="Denoeud F."/>
            <person name="Henriet S."/>
            <person name="Mungpakdee S."/>
            <person name="Aury J.M."/>
            <person name="Da Silva C."/>
            <person name="Brinkmann H."/>
            <person name="Mikhaleva J."/>
            <person name="Olsen L.C."/>
            <person name="Jubin C."/>
            <person name="Canestro C."/>
            <person name="Bouquet J.M."/>
            <person name="Danks G."/>
            <person name="Poulain J."/>
            <person name="Campsteijn C."/>
            <person name="Adamski M."/>
            <person name="Cross I."/>
            <person name="Yadetie F."/>
            <person name="Muffato M."/>
            <person name="Louis A."/>
            <person name="Butcher S."/>
            <person name="Tsagkogeorga G."/>
            <person name="Konrad A."/>
            <person name="Singh S."/>
            <person name="Jensen M.F."/>
            <person name="Cong E.H."/>
            <person name="Eikeseth-Otteraa H."/>
            <person name="Noel B."/>
            <person name="Anthouard V."/>
            <person name="Porcel B.M."/>
            <person name="Kachouri-Lafond R."/>
            <person name="Nishino A."/>
            <person name="Ugolini M."/>
            <person name="Chourrout P."/>
            <person name="Nishida H."/>
            <person name="Aasland R."/>
            <person name="Huzurbazar S."/>
            <person name="Westhof E."/>
            <person name="Delsuc F."/>
            <person name="Lehrach H."/>
            <person name="Reinhardt R."/>
            <person name="Weissenbach J."/>
            <person name="Roy S.W."/>
            <person name="Artiguenave F."/>
            <person name="Postlethwait J.H."/>
            <person name="Manak J.R."/>
            <person name="Thompson E.M."/>
            <person name="Jaillon O."/>
            <person name="Du Pasquier L."/>
            <person name="Boudinot P."/>
            <person name="Liberles D.A."/>
            <person name="Volff J.N."/>
            <person name="Philippe H."/>
            <person name="Lenhard B."/>
            <person name="Roest Crollius H."/>
            <person name="Wincker P."/>
            <person name="Chourrout D."/>
        </authorList>
    </citation>
    <scope>NUCLEOTIDE SEQUENCE [LARGE SCALE GENOMIC DNA]</scope>
</reference>
<feature type="coiled-coil region" evidence="1">
    <location>
        <begin position="199"/>
        <end position="258"/>
    </location>
</feature>
<feature type="region of interest" description="Disordered" evidence="2">
    <location>
        <begin position="324"/>
        <end position="382"/>
    </location>
</feature>